<dbReference type="GO" id="GO:0000175">
    <property type="term" value="F:3'-5'-RNA exonuclease activity"/>
    <property type="evidence" value="ECO:0007669"/>
    <property type="project" value="InterPro"/>
</dbReference>
<keyword evidence="1" id="KW-0540">Nuclease</keyword>
<dbReference type="PANTHER" id="PTHR11046:SF29">
    <property type="match status" value="1"/>
</dbReference>
<reference evidence="2" key="1">
    <citation type="journal article" date="2023" name="G3 (Bethesda)">
        <title>A reference genome for the long-term kleptoplast-retaining sea slug Elysia crispata morphotype clarki.</title>
        <authorList>
            <person name="Eastman K.E."/>
            <person name="Pendleton A.L."/>
            <person name="Shaikh M.A."/>
            <person name="Suttiyut T."/>
            <person name="Ogas R."/>
            <person name="Tomko P."/>
            <person name="Gavelis G."/>
            <person name="Widhalm J.R."/>
            <person name="Wisecaver J.H."/>
        </authorList>
    </citation>
    <scope>NUCLEOTIDE SEQUENCE</scope>
    <source>
        <strain evidence="2">ECLA1</strain>
    </source>
</reference>
<dbReference type="Proteomes" id="UP001283361">
    <property type="component" value="Unassembled WGS sequence"/>
</dbReference>
<accession>A0AAE1DE21</accession>
<dbReference type="PANTHER" id="PTHR11046">
    <property type="entry name" value="OLIGORIBONUCLEASE, MITOCHONDRIAL"/>
    <property type="match status" value="1"/>
</dbReference>
<protein>
    <submittedName>
        <fullName evidence="2">Uncharacterized protein</fullName>
    </submittedName>
</protein>
<organism evidence="2 3">
    <name type="scientific">Elysia crispata</name>
    <name type="common">lettuce slug</name>
    <dbReference type="NCBI Taxonomy" id="231223"/>
    <lineage>
        <taxon>Eukaryota</taxon>
        <taxon>Metazoa</taxon>
        <taxon>Spiralia</taxon>
        <taxon>Lophotrochozoa</taxon>
        <taxon>Mollusca</taxon>
        <taxon>Gastropoda</taxon>
        <taxon>Heterobranchia</taxon>
        <taxon>Euthyneura</taxon>
        <taxon>Panpulmonata</taxon>
        <taxon>Sacoglossa</taxon>
        <taxon>Placobranchoidea</taxon>
        <taxon>Plakobranchidae</taxon>
        <taxon>Elysia</taxon>
    </lineage>
</organism>
<evidence type="ECO:0000313" key="3">
    <source>
        <dbReference type="Proteomes" id="UP001283361"/>
    </source>
</evidence>
<dbReference type="AlphaFoldDB" id="A0AAE1DE21"/>
<proteinExistence type="predicted"/>
<sequence length="650" mass="74391">MLESDNITLRNDGSSHRYSDNVRRTYYALQGEANVAATNCSKVVEIVSKHLFQTEFQESLPSASTSLNFSNEAHIIAKQQVASEILSNHHFTFACDATSRQKAHYLEQHIVLSNGKTLSLGFSEIASDDSETLLEKCVGIFNDICKVYCLDETAVEEDKLQKEIIRKLQCLLSDRAAVMKAFDSKMLKYKVDLLGGEDCTIHFLFCNAHFLLALSTAAEEAIRSIEESYQEEGGKLGRDGKSSFARFSAASECAAIRLVRMASEVLGPRGDERNGCREEWLAFCSAHNKRSLFSSYRSNRFNNLFQNASALLFHKDDIELFLNEYASNSNLKLQSIDSDMSDKRVLNSVAALCFFHTHLTEPYWQLMNSSKSYADFPPYVKEMKSTLLCWASQDFDLNCCDSSSALSEFFVFDLQSNFSKFLNSEFFDSMLLFPVLQKIALNMEAALERQLADFLEGGIFGAELDKNLIEILKTCPLTNLTGERLFGDFDFDLNKRRNTSLHVRSTTNMWKHNETANWLKKQTNSTSKKIVKNAIKYGSEWRRKYQNERASVKQKIKAKIMQNKRERELKDIKMKERRLKALDAIIGELYVIDSKEELDQVYNGPNAVERLKDQIRFRSLVRGEKITLKGNKKMLYERLLRHITESEDLE</sequence>
<evidence type="ECO:0000256" key="1">
    <source>
        <dbReference type="ARBA" id="ARBA00022722"/>
    </source>
</evidence>
<dbReference type="InterPro" id="IPR022894">
    <property type="entry name" value="Oligoribonuclease"/>
</dbReference>
<dbReference type="EMBL" id="JAWDGP010004169">
    <property type="protein sequence ID" value="KAK3767264.1"/>
    <property type="molecule type" value="Genomic_DNA"/>
</dbReference>
<name>A0AAE1DE21_9GAST</name>
<comment type="caution">
    <text evidence="2">The sequence shown here is derived from an EMBL/GenBank/DDBJ whole genome shotgun (WGS) entry which is preliminary data.</text>
</comment>
<keyword evidence="3" id="KW-1185">Reference proteome</keyword>
<keyword evidence="1" id="KW-0378">Hydrolase</keyword>
<evidence type="ECO:0000313" key="2">
    <source>
        <dbReference type="EMBL" id="KAK3767264.1"/>
    </source>
</evidence>
<gene>
    <name evidence="2" type="ORF">RRG08_061680</name>
</gene>